<keyword evidence="2" id="KW-1185">Reference proteome</keyword>
<comment type="caution">
    <text evidence="1">The sequence shown here is derived from an EMBL/GenBank/DDBJ whole genome shotgun (WGS) entry which is preliminary data.</text>
</comment>
<proteinExistence type="predicted"/>
<reference evidence="2" key="1">
    <citation type="journal article" date="2019" name="Plant Biotechnol. J.">
        <title>Genome sequencing of the Australian wild diploid species Gossypium australe highlights disease resistance and delayed gland morphogenesis.</title>
        <authorList>
            <person name="Cai Y."/>
            <person name="Cai X."/>
            <person name="Wang Q."/>
            <person name="Wang P."/>
            <person name="Zhang Y."/>
            <person name="Cai C."/>
            <person name="Xu Y."/>
            <person name="Wang K."/>
            <person name="Zhou Z."/>
            <person name="Wang C."/>
            <person name="Geng S."/>
            <person name="Li B."/>
            <person name="Dong Q."/>
            <person name="Hou Y."/>
            <person name="Wang H."/>
            <person name="Ai P."/>
            <person name="Liu Z."/>
            <person name="Yi F."/>
            <person name="Sun M."/>
            <person name="An G."/>
            <person name="Cheng J."/>
            <person name="Zhang Y."/>
            <person name="Shi Q."/>
            <person name="Xie Y."/>
            <person name="Shi X."/>
            <person name="Chang Y."/>
            <person name="Huang F."/>
            <person name="Chen Y."/>
            <person name="Hong S."/>
            <person name="Mi L."/>
            <person name="Sun Q."/>
            <person name="Zhang L."/>
            <person name="Zhou B."/>
            <person name="Peng R."/>
            <person name="Zhang X."/>
            <person name="Liu F."/>
        </authorList>
    </citation>
    <scope>NUCLEOTIDE SEQUENCE [LARGE SCALE GENOMIC DNA]</scope>
    <source>
        <strain evidence="2">cv. PA1801</strain>
    </source>
</reference>
<gene>
    <name evidence="1" type="ORF">EPI10_027815</name>
</gene>
<dbReference type="PANTHER" id="PTHR15503:SF45">
    <property type="entry name" value="RNA-DIRECTED DNA POLYMERASE HOMOLOG"/>
    <property type="match status" value="1"/>
</dbReference>
<dbReference type="PANTHER" id="PTHR15503">
    <property type="entry name" value="LDOC1 RELATED"/>
    <property type="match status" value="1"/>
</dbReference>
<name>A0A5B6UVB4_9ROSI</name>
<dbReference type="AlphaFoldDB" id="A0A5B6UVB4"/>
<protein>
    <submittedName>
        <fullName evidence="1">RVP_2 domain-containing protein</fullName>
    </submittedName>
</protein>
<accession>A0A5B6UVB4</accession>
<dbReference type="OrthoDB" id="437338at2759"/>
<organism evidence="1 2">
    <name type="scientific">Gossypium australe</name>
    <dbReference type="NCBI Taxonomy" id="47621"/>
    <lineage>
        <taxon>Eukaryota</taxon>
        <taxon>Viridiplantae</taxon>
        <taxon>Streptophyta</taxon>
        <taxon>Embryophyta</taxon>
        <taxon>Tracheophyta</taxon>
        <taxon>Spermatophyta</taxon>
        <taxon>Magnoliopsida</taxon>
        <taxon>eudicotyledons</taxon>
        <taxon>Gunneridae</taxon>
        <taxon>Pentapetalae</taxon>
        <taxon>rosids</taxon>
        <taxon>malvids</taxon>
        <taxon>Malvales</taxon>
        <taxon>Malvaceae</taxon>
        <taxon>Malvoideae</taxon>
        <taxon>Gossypium</taxon>
    </lineage>
</organism>
<dbReference type="EMBL" id="SMMG02000009">
    <property type="protein sequence ID" value="KAA3461228.1"/>
    <property type="molecule type" value="Genomic_DNA"/>
</dbReference>
<dbReference type="Proteomes" id="UP000325315">
    <property type="component" value="Unassembled WGS sequence"/>
</dbReference>
<evidence type="ECO:0000313" key="2">
    <source>
        <dbReference type="Proteomes" id="UP000325315"/>
    </source>
</evidence>
<dbReference type="Pfam" id="PF08284">
    <property type="entry name" value="RVP_2"/>
    <property type="match status" value="1"/>
</dbReference>
<evidence type="ECO:0000313" key="1">
    <source>
        <dbReference type="EMBL" id="KAA3461228.1"/>
    </source>
</evidence>
<dbReference type="InterPro" id="IPR032567">
    <property type="entry name" value="RTL1-rel"/>
</dbReference>
<sequence length="182" mass="20442">MVEVLVSVLLHEVEVVVQLELCNPLGDSVVVDRVYRRCPLMVQGQVFPIDLLELPFWRFDIILAKVDCEEKLATLCGTGGLEVVVGEKFELLSNVISSLRAEKLVRKGCEAYLAYIPNADSREMKLDEMRAISDFLDVFLEELPELSPNREVEFGIELCPSTAPVTVVPYCIASKELKELKL</sequence>